<evidence type="ECO:0008006" key="4">
    <source>
        <dbReference type="Google" id="ProtNLM"/>
    </source>
</evidence>
<reference evidence="2 3" key="1">
    <citation type="submission" date="2015-12" db="EMBL/GenBank/DDBJ databases">
        <title>Draft genome sequence of Acidibacillus ferrooxidans ITV001, isolated from a chalcopyrite acid mine drainage site in Brazil.</title>
        <authorList>
            <person name="Dall'Agnol H."/>
            <person name="Nancucheo I."/>
            <person name="Johnson B."/>
            <person name="Oliveira R."/>
            <person name="Leite L."/>
            <person name="Pylro V."/>
            <person name="Nunes G.L."/>
            <person name="Tzotzos G."/>
            <person name="Fernandes G.R."/>
            <person name="Dutra J."/>
            <person name="Orellana S.C."/>
            <person name="Oliveira G."/>
        </authorList>
    </citation>
    <scope>NUCLEOTIDE SEQUENCE [LARGE SCALE GENOMIC DNA]</scope>
    <source>
        <strain evidence="3">ITV01</strain>
    </source>
</reference>
<accession>A0A101XQJ2</accession>
<dbReference type="AlphaFoldDB" id="A0A101XQJ2"/>
<gene>
    <name evidence="2" type="ORF">ATW55_13150</name>
</gene>
<evidence type="ECO:0000256" key="1">
    <source>
        <dbReference type="SAM" id="MobiDB-lite"/>
    </source>
</evidence>
<proteinExistence type="predicted"/>
<keyword evidence="3" id="KW-1185">Reference proteome</keyword>
<dbReference type="RefSeq" id="WP_067716309.1">
    <property type="nucleotide sequence ID" value="NZ_LPVJ01000038.1"/>
</dbReference>
<sequence>MTMIPASHSSLATPRTHAASQYSAPNSSHSKQINPSDQEKNKSAQRATAAKKEYEAQLKKDYQKLQKSIAEDAYVIDLGPLAKQVIKHIISK</sequence>
<evidence type="ECO:0000313" key="2">
    <source>
        <dbReference type="EMBL" id="KUO95692.1"/>
    </source>
</evidence>
<comment type="caution">
    <text evidence="2">The sequence shown here is derived from an EMBL/GenBank/DDBJ whole genome shotgun (WGS) entry which is preliminary data.</text>
</comment>
<feature type="region of interest" description="Disordered" evidence="1">
    <location>
        <begin position="1"/>
        <end position="52"/>
    </location>
</feature>
<protein>
    <recommendedName>
        <fullName evidence="4">Anti-sigma-28 factor FlgM C-terminal domain-containing protein</fullName>
    </recommendedName>
</protein>
<organism evidence="2 3">
    <name type="scientific">Ferroacidibacillus organovorans</name>
    <dbReference type="NCBI Taxonomy" id="1765683"/>
    <lineage>
        <taxon>Bacteria</taxon>
        <taxon>Bacillati</taxon>
        <taxon>Bacillota</taxon>
        <taxon>Bacilli</taxon>
        <taxon>Bacillales</taxon>
        <taxon>Alicyclobacillaceae</taxon>
        <taxon>Ferroacidibacillus</taxon>
    </lineage>
</organism>
<dbReference type="EMBL" id="LPVJ01000038">
    <property type="protein sequence ID" value="KUO95692.1"/>
    <property type="molecule type" value="Genomic_DNA"/>
</dbReference>
<name>A0A101XQJ2_9BACL</name>
<feature type="compositionally biased region" description="Polar residues" evidence="1">
    <location>
        <begin position="7"/>
        <end position="36"/>
    </location>
</feature>
<dbReference type="Proteomes" id="UP000053557">
    <property type="component" value="Unassembled WGS sequence"/>
</dbReference>
<evidence type="ECO:0000313" key="3">
    <source>
        <dbReference type="Proteomes" id="UP000053557"/>
    </source>
</evidence>